<protein>
    <submittedName>
        <fullName evidence="1">Jg16260 protein</fullName>
    </submittedName>
</protein>
<dbReference type="EMBL" id="CAKXAJ010025590">
    <property type="protein sequence ID" value="CAH2241872.1"/>
    <property type="molecule type" value="Genomic_DNA"/>
</dbReference>
<organism evidence="1 2">
    <name type="scientific">Pararge aegeria aegeria</name>
    <dbReference type="NCBI Taxonomy" id="348720"/>
    <lineage>
        <taxon>Eukaryota</taxon>
        <taxon>Metazoa</taxon>
        <taxon>Ecdysozoa</taxon>
        <taxon>Arthropoda</taxon>
        <taxon>Hexapoda</taxon>
        <taxon>Insecta</taxon>
        <taxon>Pterygota</taxon>
        <taxon>Neoptera</taxon>
        <taxon>Endopterygota</taxon>
        <taxon>Lepidoptera</taxon>
        <taxon>Glossata</taxon>
        <taxon>Ditrysia</taxon>
        <taxon>Papilionoidea</taxon>
        <taxon>Nymphalidae</taxon>
        <taxon>Satyrinae</taxon>
        <taxon>Satyrini</taxon>
        <taxon>Parargina</taxon>
        <taxon>Pararge</taxon>
    </lineage>
</organism>
<evidence type="ECO:0000313" key="1">
    <source>
        <dbReference type="EMBL" id="CAH2241872.1"/>
    </source>
</evidence>
<reference evidence="1" key="1">
    <citation type="submission" date="2022-03" db="EMBL/GenBank/DDBJ databases">
        <authorList>
            <person name="Lindestad O."/>
        </authorList>
    </citation>
    <scope>NUCLEOTIDE SEQUENCE</scope>
</reference>
<proteinExistence type="predicted"/>
<gene>
    <name evidence="1" type="primary">jg16260</name>
    <name evidence="1" type="ORF">PAEG_LOCUS18258</name>
</gene>
<dbReference type="Proteomes" id="UP000838756">
    <property type="component" value="Unassembled WGS sequence"/>
</dbReference>
<keyword evidence="2" id="KW-1185">Reference proteome</keyword>
<dbReference type="AlphaFoldDB" id="A0A8S4RUW0"/>
<accession>A0A8S4RUW0</accession>
<name>A0A8S4RUW0_9NEOP</name>
<sequence>MLGKLVDFEVIRCWNDYLPPENTDLVGSQRVAQWTSNKWEPQETSSREPWILELPKKTYDQQGRQSVEVMMIMMMLYSHM</sequence>
<comment type="caution">
    <text evidence="1">The sequence shown here is derived from an EMBL/GenBank/DDBJ whole genome shotgun (WGS) entry which is preliminary data.</text>
</comment>
<evidence type="ECO:0000313" key="2">
    <source>
        <dbReference type="Proteomes" id="UP000838756"/>
    </source>
</evidence>